<organism evidence="5 6">
    <name type="scientific">Denitromonas iodatirespirans</name>
    <dbReference type="NCBI Taxonomy" id="2795389"/>
    <lineage>
        <taxon>Bacteria</taxon>
        <taxon>Pseudomonadati</taxon>
        <taxon>Pseudomonadota</taxon>
        <taxon>Betaproteobacteria</taxon>
        <taxon>Rhodocyclales</taxon>
        <taxon>Zoogloeaceae</taxon>
        <taxon>Denitromonas</taxon>
    </lineage>
</organism>
<dbReference type="Proteomes" id="UP000694660">
    <property type="component" value="Unassembled WGS sequence"/>
</dbReference>
<dbReference type="RefSeq" id="WP_214361443.1">
    <property type="nucleotide sequence ID" value="NZ_JAEKFT010000010.1"/>
</dbReference>
<evidence type="ECO:0000313" key="5">
    <source>
        <dbReference type="EMBL" id="MBT0961687.1"/>
    </source>
</evidence>
<dbReference type="GO" id="GO:0004519">
    <property type="term" value="F:endonuclease activity"/>
    <property type="evidence" value="ECO:0007669"/>
    <property type="project" value="UniProtKB-KW"/>
</dbReference>
<dbReference type="EMBL" id="JAEKFT010000010">
    <property type="protein sequence ID" value="MBT0961687.1"/>
    <property type="molecule type" value="Genomic_DNA"/>
</dbReference>
<evidence type="ECO:0000313" key="6">
    <source>
        <dbReference type="Proteomes" id="UP000694660"/>
    </source>
</evidence>
<dbReference type="PANTHER" id="PTHR12302">
    <property type="entry name" value="EBNA2 BINDING PROTEIN P100"/>
    <property type="match status" value="1"/>
</dbReference>
<dbReference type="SMART" id="SM00318">
    <property type="entry name" value="SNc"/>
    <property type="match status" value="1"/>
</dbReference>
<dbReference type="PROSITE" id="PS50830">
    <property type="entry name" value="TNASE_3"/>
    <property type="match status" value="1"/>
</dbReference>
<evidence type="ECO:0000256" key="3">
    <source>
        <dbReference type="ARBA" id="ARBA00022801"/>
    </source>
</evidence>
<gene>
    <name evidence="5" type="ORF">I8J34_10940</name>
</gene>
<proteinExistence type="predicted"/>
<dbReference type="PANTHER" id="PTHR12302:SF3">
    <property type="entry name" value="SERINE_THREONINE-PROTEIN KINASE 31"/>
    <property type="match status" value="1"/>
</dbReference>
<dbReference type="GO" id="GO:0016787">
    <property type="term" value="F:hydrolase activity"/>
    <property type="evidence" value="ECO:0007669"/>
    <property type="project" value="UniProtKB-KW"/>
</dbReference>
<dbReference type="AlphaFoldDB" id="A0A944HBI0"/>
<feature type="domain" description="TNase-like" evidence="4">
    <location>
        <begin position="25"/>
        <end position="146"/>
    </location>
</feature>
<dbReference type="Pfam" id="PF00565">
    <property type="entry name" value="SNase"/>
    <property type="match status" value="1"/>
</dbReference>
<evidence type="ECO:0000256" key="2">
    <source>
        <dbReference type="ARBA" id="ARBA00022759"/>
    </source>
</evidence>
<comment type="caution">
    <text evidence="5">The sequence shown here is derived from an EMBL/GenBank/DDBJ whole genome shotgun (WGS) entry which is preliminary data.</text>
</comment>
<accession>A0A944HBI0</accession>
<dbReference type="InterPro" id="IPR035437">
    <property type="entry name" value="SNase_OB-fold_sf"/>
</dbReference>
<evidence type="ECO:0000259" key="4">
    <source>
        <dbReference type="PROSITE" id="PS50830"/>
    </source>
</evidence>
<keyword evidence="3" id="KW-0378">Hydrolase</keyword>
<dbReference type="InterPro" id="IPR016071">
    <property type="entry name" value="Staphylococal_nuclease_OB-fold"/>
</dbReference>
<keyword evidence="2" id="KW-0255">Endonuclease</keyword>
<keyword evidence="1" id="KW-0540">Nuclease</keyword>
<protein>
    <submittedName>
        <fullName evidence="5">Thermonuclease family protein</fullName>
    </submittedName>
</protein>
<dbReference type="SUPFAM" id="SSF50199">
    <property type="entry name" value="Staphylococcal nuclease"/>
    <property type="match status" value="1"/>
</dbReference>
<dbReference type="Gene3D" id="2.40.50.90">
    <property type="match status" value="1"/>
</dbReference>
<evidence type="ECO:0000256" key="1">
    <source>
        <dbReference type="ARBA" id="ARBA00022722"/>
    </source>
</evidence>
<sequence length="159" mass="17604">MSRFHVAVWVGLVFVFAVAVEPARADVRCRVVGVHDGDSLTCLVEQAKTVKVRLSEIDAPELGQAFGRAAKKALSDACFGADADLNVVTQDRYDRTVARVSCDGVDVNARMVSAGMAWVYDRYATDTALYGLQDAARAEGRGLWSDRDRVPPWQWRRNR</sequence>
<reference evidence="6" key="1">
    <citation type="journal article" date="2022" name="ISME J.">
        <title>Genetic and phylogenetic analysis of dissimilatory iodate-reducing bacteria identifies potential niches across the world's oceans.</title>
        <authorList>
            <person name="Reyes-Umana V."/>
            <person name="Henning Z."/>
            <person name="Lee K."/>
            <person name="Barnum T.P."/>
            <person name="Coates J.D."/>
        </authorList>
    </citation>
    <scope>NUCLEOTIDE SEQUENCE [LARGE SCALE GENOMIC DNA]</scope>
    <source>
        <strain evidence="6">IR12</strain>
    </source>
</reference>
<keyword evidence="6" id="KW-1185">Reference proteome</keyword>
<name>A0A944HBI0_DENI1</name>